<organism evidence="4 5">
    <name type="scientific">Brumimicrobium salinarum</name>
    <dbReference type="NCBI Taxonomy" id="2058658"/>
    <lineage>
        <taxon>Bacteria</taxon>
        <taxon>Pseudomonadati</taxon>
        <taxon>Bacteroidota</taxon>
        <taxon>Flavobacteriia</taxon>
        <taxon>Flavobacteriales</taxon>
        <taxon>Crocinitomicaceae</taxon>
        <taxon>Brumimicrobium</taxon>
    </lineage>
</organism>
<comment type="subcellular location">
    <subcellularLocation>
        <location evidence="2">Cell membrane</location>
        <topology evidence="2">Lipid-anchor</topology>
    </subcellularLocation>
</comment>
<dbReference type="GO" id="GO:0005886">
    <property type="term" value="C:plasma membrane"/>
    <property type="evidence" value="ECO:0007669"/>
    <property type="project" value="UniProtKB-SubCell"/>
</dbReference>
<keyword evidence="2" id="KW-1134">Transmembrane beta strand</keyword>
<proteinExistence type="inferred from homology"/>
<keyword evidence="5" id="KW-1185">Reference proteome</keyword>
<evidence type="ECO:0000313" key="5">
    <source>
        <dbReference type="Proteomes" id="UP000236654"/>
    </source>
</evidence>
<dbReference type="InterPro" id="IPR010131">
    <property type="entry name" value="MdtP/NodT-like"/>
</dbReference>
<keyword evidence="2" id="KW-0812">Transmembrane</keyword>
<accession>A0A2I0QYW4</accession>
<comment type="similarity">
    <text evidence="1 2">Belongs to the outer membrane factor (OMF) (TC 1.B.17) family.</text>
</comment>
<evidence type="ECO:0000256" key="2">
    <source>
        <dbReference type="RuleBase" id="RU362097"/>
    </source>
</evidence>
<dbReference type="Gene3D" id="1.20.1600.10">
    <property type="entry name" value="Outer membrane efflux proteins (OEP)"/>
    <property type="match status" value="1"/>
</dbReference>
<evidence type="ECO:0000256" key="3">
    <source>
        <dbReference type="SAM" id="Coils"/>
    </source>
</evidence>
<keyword evidence="3" id="KW-0175">Coiled coil</keyword>
<keyword evidence="2" id="KW-0472">Membrane</keyword>
<keyword evidence="2" id="KW-0564">Palmitate</keyword>
<evidence type="ECO:0000313" key="4">
    <source>
        <dbReference type="EMBL" id="PKR79512.1"/>
    </source>
</evidence>
<comment type="caution">
    <text evidence="4">The sequence shown here is derived from an EMBL/GenBank/DDBJ whole genome shotgun (WGS) entry which is preliminary data.</text>
</comment>
<dbReference type="Proteomes" id="UP000236654">
    <property type="component" value="Unassembled WGS sequence"/>
</dbReference>
<keyword evidence="2" id="KW-0449">Lipoprotein</keyword>
<dbReference type="PROSITE" id="PS51257">
    <property type="entry name" value="PROKAR_LIPOPROTEIN"/>
    <property type="match status" value="1"/>
</dbReference>
<dbReference type="Pfam" id="PF02321">
    <property type="entry name" value="OEP"/>
    <property type="match status" value="2"/>
</dbReference>
<dbReference type="EMBL" id="PJNI01000026">
    <property type="protein sequence ID" value="PKR79512.1"/>
    <property type="molecule type" value="Genomic_DNA"/>
</dbReference>
<protein>
    <submittedName>
        <fullName evidence="4">RND transporter</fullName>
    </submittedName>
</protein>
<dbReference type="Gene3D" id="2.20.200.10">
    <property type="entry name" value="Outer membrane efflux proteins (OEP)"/>
    <property type="match status" value="1"/>
</dbReference>
<gene>
    <name evidence="4" type="ORF">CW751_14695</name>
</gene>
<evidence type="ECO:0000256" key="1">
    <source>
        <dbReference type="ARBA" id="ARBA00007613"/>
    </source>
</evidence>
<dbReference type="PANTHER" id="PTHR30203">
    <property type="entry name" value="OUTER MEMBRANE CATION EFFLUX PROTEIN"/>
    <property type="match status" value="1"/>
</dbReference>
<sequence length="498" mass="57008">MKKLNQSLKMKTKTIFILLAVVLVGCMPQAKYSPESFKEPDKFRIAETNLAEEERIFEGDSLVHTIDSTQLAWRNFFKDEQLISLINEGLKHNFDIRMAMKRMEMYQLQFKQSKLELLPSVNAVIANPNYQFRSQDFHSSANDKWYGDETPPEDMFLYRAQHLSGLVFNWEIDIWGKIRSQKEESLFEYLATVEAKNAIQTQLVADIASGYYNLLSLYAQLDVAQSNYELSQRTLRMVKLQFESGNTTALAKQQTKSLMLATKSLIPRLKQKISRQENLLQLLTGKTVGEIVLSSSNFEDNYKDIATNYTIPLEMVSYRPDVRRAEHNLWAANANVGVTQTMQYPRLAIDLGIGVNAVLPTNWFNIPGALFGSIIGNLTQPIFNKKRLKTKFETAKLNREIKEIEFQKTVYQSINEISNLLTLMNALDEQIAIAEEQVENSELTISQSNLLFNSGYATYLEVINAQKVALDSEIQLSELKEERLQLRVMLYKALGGGW</sequence>
<dbReference type="NCBIfam" id="TIGR01845">
    <property type="entry name" value="outer_NodT"/>
    <property type="match status" value="1"/>
</dbReference>
<dbReference type="PANTHER" id="PTHR30203:SF33">
    <property type="entry name" value="BLR4455 PROTEIN"/>
    <property type="match status" value="1"/>
</dbReference>
<dbReference type="SUPFAM" id="SSF56954">
    <property type="entry name" value="Outer membrane efflux proteins (OEP)"/>
    <property type="match status" value="1"/>
</dbReference>
<reference evidence="4 5" key="1">
    <citation type="submission" date="2017-12" db="EMBL/GenBank/DDBJ databases">
        <title>The draft genome sequence of Brumimicrobium saltpan LHR20.</title>
        <authorList>
            <person name="Do Z.-J."/>
            <person name="Luo H.-R."/>
        </authorList>
    </citation>
    <scope>NUCLEOTIDE SEQUENCE [LARGE SCALE GENOMIC DNA]</scope>
    <source>
        <strain evidence="4 5">LHR20</strain>
    </source>
</reference>
<feature type="coiled-coil region" evidence="3">
    <location>
        <begin position="417"/>
        <end position="444"/>
    </location>
</feature>
<dbReference type="OrthoDB" id="9770517at2"/>
<name>A0A2I0QYW4_9FLAO</name>
<dbReference type="InterPro" id="IPR003423">
    <property type="entry name" value="OMP_efflux"/>
</dbReference>
<dbReference type="AlphaFoldDB" id="A0A2I0QYW4"/>
<dbReference type="GO" id="GO:0015562">
    <property type="term" value="F:efflux transmembrane transporter activity"/>
    <property type="evidence" value="ECO:0007669"/>
    <property type="project" value="InterPro"/>
</dbReference>